<dbReference type="Gene3D" id="3.50.50.60">
    <property type="entry name" value="FAD/NAD(P)-binding domain"/>
    <property type="match status" value="2"/>
</dbReference>
<reference evidence="6 7" key="1">
    <citation type="submission" date="2024-07" db="EMBL/GenBank/DDBJ databases">
        <title>Draft Genome Sequence of Ferrimicrobium acidiphilum Strain YE2023, Isolated from a Pulp of Bioleach Reactor.</title>
        <authorList>
            <person name="Elkina Y.A."/>
            <person name="Bulaeva A.G."/>
            <person name="Beletsky A.V."/>
            <person name="Mardanov A.V."/>
        </authorList>
    </citation>
    <scope>NUCLEOTIDE SEQUENCE [LARGE SCALE GENOMIC DNA]</scope>
    <source>
        <strain evidence="6 7">YE2023</strain>
    </source>
</reference>
<evidence type="ECO:0000259" key="5">
    <source>
        <dbReference type="Pfam" id="PF07992"/>
    </source>
</evidence>
<dbReference type="InterPro" id="IPR023753">
    <property type="entry name" value="FAD/NAD-binding_dom"/>
</dbReference>
<organism evidence="6 7">
    <name type="scientific">Ferrimicrobium acidiphilum</name>
    <dbReference type="NCBI Taxonomy" id="121039"/>
    <lineage>
        <taxon>Bacteria</taxon>
        <taxon>Bacillati</taxon>
        <taxon>Actinomycetota</taxon>
        <taxon>Acidimicrobiia</taxon>
        <taxon>Acidimicrobiales</taxon>
        <taxon>Acidimicrobiaceae</taxon>
        <taxon>Ferrimicrobium</taxon>
    </lineage>
</organism>
<dbReference type="SUPFAM" id="SSF51905">
    <property type="entry name" value="FAD/NAD(P)-binding domain"/>
    <property type="match status" value="2"/>
</dbReference>
<name>A0ABV3Y0I3_9ACTN</name>
<evidence type="ECO:0000256" key="3">
    <source>
        <dbReference type="ARBA" id="ARBA00022827"/>
    </source>
</evidence>
<comment type="caution">
    <text evidence="6">The sequence shown here is derived from an EMBL/GenBank/DDBJ whole genome shotgun (WGS) entry which is preliminary data.</text>
</comment>
<dbReference type="InterPro" id="IPR016156">
    <property type="entry name" value="FAD/NAD-linked_Rdtase_dimer_sf"/>
</dbReference>
<dbReference type="EMBL" id="JBFSHR010000010">
    <property type="protein sequence ID" value="MEX6429066.1"/>
    <property type="molecule type" value="Genomic_DNA"/>
</dbReference>
<keyword evidence="4" id="KW-0560">Oxidoreductase</keyword>
<evidence type="ECO:0000256" key="1">
    <source>
        <dbReference type="ARBA" id="ARBA00001974"/>
    </source>
</evidence>
<dbReference type="RefSeq" id="WP_298403188.1">
    <property type="nucleotide sequence ID" value="NZ_JBFSHR010000010.1"/>
</dbReference>
<accession>A0ABV3Y0I3</accession>
<dbReference type="InterPro" id="IPR050446">
    <property type="entry name" value="FAD-oxidoreductase/Apoptosis"/>
</dbReference>
<dbReference type="PRINTS" id="PR00469">
    <property type="entry name" value="PNDRDTASEII"/>
</dbReference>
<dbReference type="SUPFAM" id="SSF55424">
    <property type="entry name" value="FAD/NAD-linked reductases, dimerisation (C-terminal) domain"/>
    <property type="match status" value="1"/>
</dbReference>
<gene>
    <name evidence="6" type="ORF">AB6A68_04355</name>
</gene>
<keyword evidence="7" id="KW-1185">Reference proteome</keyword>
<dbReference type="Gene3D" id="3.30.390.30">
    <property type="match status" value="1"/>
</dbReference>
<sequence>MTRLVIVGGALAGHRAAVHARRIDPELDITVLGAEDELPYQRPPLSKGFLTGDVPENRVRLRGAGEGYRLLTPAPAVGLDLTRSEVVLEGAKEPFDLLVVATGAHPRILGKFPPGDQVIYLRTLKDAIRLRDALGHNRHLTIIGGGFVGAEVAMSARHRGVDVVLVEQSQHLLSRAVGSRVSRIVETHLQDNGVTLALGREVTQEFAGTQRLISDGVTTWSTDLIVIGVGVVPSTEWLDGALPTRDDGGIAVTEFGLVAGFEQIAAVGDVASWYHPLYGRPLRFEHFEVATNQAQHAVETLLGRGNTPYQELPFGWSDQGGLLIQFLGVPQSDLIEEEESAEDGRLFLYRRNERTEGAILLNATDELTAVRERLISTLMS</sequence>
<dbReference type="PANTHER" id="PTHR43557:SF2">
    <property type="entry name" value="RIESKE DOMAIN-CONTAINING PROTEIN-RELATED"/>
    <property type="match status" value="1"/>
</dbReference>
<proteinExistence type="predicted"/>
<evidence type="ECO:0000313" key="6">
    <source>
        <dbReference type="EMBL" id="MEX6429066.1"/>
    </source>
</evidence>
<keyword evidence="2" id="KW-0285">Flavoprotein</keyword>
<comment type="cofactor">
    <cofactor evidence="1">
        <name>FAD</name>
        <dbReference type="ChEBI" id="CHEBI:57692"/>
    </cofactor>
</comment>
<evidence type="ECO:0000313" key="7">
    <source>
        <dbReference type="Proteomes" id="UP001560267"/>
    </source>
</evidence>
<feature type="domain" description="FAD/NAD(P)-binding" evidence="5">
    <location>
        <begin position="3"/>
        <end position="294"/>
    </location>
</feature>
<dbReference type="Pfam" id="PF07992">
    <property type="entry name" value="Pyr_redox_2"/>
    <property type="match status" value="1"/>
</dbReference>
<keyword evidence="3" id="KW-0274">FAD</keyword>
<protein>
    <submittedName>
        <fullName evidence="6">FAD/NAD(P)-binding oxidoreductase</fullName>
    </submittedName>
</protein>
<dbReference type="PANTHER" id="PTHR43557">
    <property type="entry name" value="APOPTOSIS-INDUCING FACTOR 1"/>
    <property type="match status" value="1"/>
</dbReference>
<evidence type="ECO:0000256" key="4">
    <source>
        <dbReference type="ARBA" id="ARBA00023002"/>
    </source>
</evidence>
<evidence type="ECO:0000256" key="2">
    <source>
        <dbReference type="ARBA" id="ARBA00022630"/>
    </source>
</evidence>
<dbReference type="InterPro" id="IPR036188">
    <property type="entry name" value="FAD/NAD-bd_sf"/>
</dbReference>
<dbReference type="Proteomes" id="UP001560267">
    <property type="component" value="Unassembled WGS sequence"/>
</dbReference>
<dbReference type="PRINTS" id="PR00368">
    <property type="entry name" value="FADPNR"/>
</dbReference>